<accession>A0A1H2XF94</accession>
<dbReference type="Proteomes" id="UP000182573">
    <property type="component" value="Unassembled WGS sequence"/>
</dbReference>
<dbReference type="STRING" id="28442.SAMN05443574_109101"/>
<dbReference type="InterPro" id="IPR050904">
    <property type="entry name" value="Adhesion/Biosynth-related"/>
</dbReference>
<dbReference type="SMART" id="SM00554">
    <property type="entry name" value="FAS1"/>
    <property type="match status" value="1"/>
</dbReference>
<protein>
    <submittedName>
        <fullName evidence="2">Uncaracterized surface protein containing fasciclin (FAS1) repeats</fullName>
    </submittedName>
</protein>
<evidence type="ECO:0000313" key="2">
    <source>
        <dbReference type="EMBL" id="SDW91583.1"/>
    </source>
</evidence>
<evidence type="ECO:0000259" key="1">
    <source>
        <dbReference type="PROSITE" id="PS50213"/>
    </source>
</evidence>
<dbReference type="AlphaFoldDB" id="A0A1H2XF94"/>
<dbReference type="InterPro" id="IPR036378">
    <property type="entry name" value="FAS1_dom_sf"/>
</dbReference>
<name>A0A1H2XF94_HALVA</name>
<dbReference type="EMBL" id="FNOF01000009">
    <property type="protein sequence ID" value="SDW91583.1"/>
    <property type="molecule type" value="Genomic_DNA"/>
</dbReference>
<sequence>MSTVLRICWVSIKETRRSVLRSIGAGTAVAVGGVGAASAKPPSEGETIADVASNDDRFSILVDALAEAELVGALGGNRQLTVVAPTNEAFKQLLDDLGISKEDLLARDDLAQILLYHVIPGRRNAASVTASSKLPTLNGATIDVDGTNLNGDQADIITEATNIEASNGFIHAINGVLLP</sequence>
<dbReference type="SUPFAM" id="SSF82153">
    <property type="entry name" value="FAS1 domain"/>
    <property type="match status" value="1"/>
</dbReference>
<dbReference type="PROSITE" id="PS50213">
    <property type="entry name" value="FAS1"/>
    <property type="match status" value="1"/>
</dbReference>
<feature type="domain" description="FAS1" evidence="1">
    <location>
        <begin position="45"/>
        <end position="177"/>
    </location>
</feature>
<dbReference type="PANTHER" id="PTHR10900:SF77">
    <property type="entry name" value="FI19380P1"/>
    <property type="match status" value="1"/>
</dbReference>
<dbReference type="Pfam" id="PF02469">
    <property type="entry name" value="Fasciclin"/>
    <property type="match status" value="1"/>
</dbReference>
<dbReference type="RefSeq" id="WP_004515546.1">
    <property type="nucleotide sequence ID" value="NZ_FNOF01000009.1"/>
</dbReference>
<dbReference type="PANTHER" id="PTHR10900">
    <property type="entry name" value="PERIOSTIN-RELATED"/>
    <property type="match status" value="1"/>
</dbReference>
<gene>
    <name evidence="2" type="ORF">SAMN05443574_109101</name>
</gene>
<evidence type="ECO:0000313" key="3">
    <source>
        <dbReference type="Proteomes" id="UP000182573"/>
    </source>
</evidence>
<proteinExistence type="predicted"/>
<organism evidence="2 3">
    <name type="scientific">Haloarcula vallismortis</name>
    <name type="common">Halobacterium vallismortis</name>
    <dbReference type="NCBI Taxonomy" id="28442"/>
    <lineage>
        <taxon>Archaea</taxon>
        <taxon>Methanobacteriati</taxon>
        <taxon>Methanobacteriota</taxon>
        <taxon>Stenosarchaea group</taxon>
        <taxon>Halobacteria</taxon>
        <taxon>Halobacteriales</taxon>
        <taxon>Haloarculaceae</taxon>
        <taxon>Haloarcula</taxon>
    </lineage>
</organism>
<dbReference type="Gene3D" id="2.30.180.10">
    <property type="entry name" value="FAS1 domain"/>
    <property type="match status" value="1"/>
</dbReference>
<reference evidence="2 3" key="1">
    <citation type="submission" date="2016-10" db="EMBL/GenBank/DDBJ databases">
        <authorList>
            <person name="de Groot N.N."/>
        </authorList>
    </citation>
    <scope>NUCLEOTIDE SEQUENCE [LARGE SCALE GENOMIC DNA]</scope>
    <source>
        <strain evidence="2 3">DSM 3756</strain>
    </source>
</reference>
<dbReference type="InterPro" id="IPR000782">
    <property type="entry name" value="FAS1_domain"/>
</dbReference>